<dbReference type="GO" id="GO:0003677">
    <property type="term" value="F:DNA binding"/>
    <property type="evidence" value="ECO:0007669"/>
    <property type="project" value="UniProtKB-KW"/>
</dbReference>
<comment type="similarity">
    <text evidence="1">Belongs to the ParB family.</text>
</comment>
<organism evidence="5 6">
    <name type="scientific">Desulfobotulus mexicanus</name>
    <dbReference type="NCBI Taxonomy" id="2586642"/>
    <lineage>
        <taxon>Bacteria</taxon>
        <taxon>Pseudomonadati</taxon>
        <taxon>Thermodesulfobacteriota</taxon>
        <taxon>Desulfobacteria</taxon>
        <taxon>Desulfobacterales</taxon>
        <taxon>Desulfobacteraceae</taxon>
        <taxon>Desulfobotulus</taxon>
    </lineage>
</organism>
<keyword evidence="6" id="KW-1185">Reference proteome</keyword>
<evidence type="ECO:0000256" key="2">
    <source>
        <dbReference type="ARBA" id="ARBA00022829"/>
    </source>
</evidence>
<dbReference type="InterPro" id="IPR050336">
    <property type="entry name" value="Chromosome_partition/occlusion"/>
</dbReference>
<dbReference type="InterPro" id="IPR004437">
    <property type="entry name" value="ParB/RepB/Spo0J"/>
</dbReference>
<comment type="caution">
    <text evidence="5">The sequence shown here is derived from an EMBL/GenBank/DDBJ whole genome shotgun (WGS) entry which is preliminary data.</text>
</comment>
<dbReference type="GO" id="GO:0005694">
    <property type="term" value="C:chromosome"/>
    <property type="evidence" value="ECO:0007669"/>
    <property type="project" value="TreeGrafter"/>
</dbReference>
<dbReference type="Gene3D" id="3.90.1530.30">
    <property type="match status" value="1"/>
</dbReference>
<dbReference type="AlphaFoldDB" id="A0A5S5MD20"/>
<sequence>MTDSSVSGKNRKKKGLGRGLSSLIPDIEAADREVSHNPKNLPIHALVPNPFQPRQNFDADTLQELADSIGREGILQPVLVRRSGLDYQIVAGERRVRAAKMAGLSSVPVIIRDLDDLRMLQISIVENIQRNDLSPMEEARAYQRLVQEFSMTQDAVASSVGKSRSSITNFIRLLQLPALIQDAMDTGKISMGHGRALLALEDEDLLLRTFHEVMEKTLSVRECEALVKKRLSPLNKEPSSPSSVPEEYQIRAERLSSSLGAAIRIRGSRNAGKMEIPYTSPEEFDAIVKKLENL</sequence>
<dbReference type="InterPro" id="IPR003115">
    <property type="entry name" value="ParB_N"/>
</dbReference>
<dbReference type="Proteomes" id="UP000321899">
    <property type="component" value="Unassembled WGS sequence"/>
</dbReference>
<dbReference type="FunFam" id="1.10.10.2830:FF:000001">
    <property type="entry name" value="Chromosome partitioning protein ParB"/>
    <property type="match status" value="1"/>
</dbReference>
<dbReference type="FunFam" id="3.90.1530.30:FF:000001">
    <property type="entry name" value="Chromosome partitioning protein ParB"/>
    <property type="match status" value="1"/>
</dbReference>
<accession>A0A5S5MD20</accession>
<dbReference type="PANTHER" id="PTHR33375">
    <property type="entry name" value="CHROMOSOME-PARTITIONING PROTEIN PARB-RELATED"/>
    <property type="match status" value="1"/>
</dbReference>
<keyword evidence="2" id="KW-0159">Chromosome partition</keyword>
<evidence type="ECO:0000313" key="5">
    <source>
        <dbReference type="EMBL" id="TYT73626.1"/>
    </source>
</evidence>
<dbReference type="Pfam" id="PF02195">
    <property type="entry name" value="ParB_N"/>
    <property type="match status" value="1"/>
</dbReference>
<gene>
    <name evidence="5" type="ORF">FIM25_14215</name>
</gene>
<reference evidence="5 6" key="1">
    <citation type="submission" date="2019-06" db="EMBL/GenBank/DDBJ databases">
        <title>Desulfobotulus mexicanus sp. nov., a novel sulfate-reducing bacterium isolated from the sediment of an alkaline crater lake in Mexico.</title>
        <authorList>
            <person name="Hirschler-Rea A."/>
        </authorList>
    </citation>
    <scope>NUCLEOTIDE SEQUENCE [LARGE SCALE GENOMIC DNA]</scope>
    <source>
        <strain evidence="5 6">PAR22N</strain>
    </source>
</reference>
<name>A0A5S5MD20_9BACT</name>
<dbReference type="InterPro" id="IPR036086">
    <property type="entry name" value="ParB/Sulfiredoxin_sf"/>
</dbReference>
<dbReference type="SUPFAM" id="SSF110849">
    <property type="entry name" value="ParB/Sulfiredoxin"/>
    <property type="match status" value="1"/>
</dbReference>
<dbReference type="Pfam" id="PF17762">
    <property type="entry name" value="HTH_ParB"/>
    <property type="match status" value="1"/>
</dbReference>
<dbReference type="InterPro" id="IPR057240">
    <property type="entry name" value="ParB_dimer_C"/>
</dbReference>
<dbReference type="EMBL" id="VDMB01000024">
    <property type="protein sequence ID" value="TYT73626.1"/>
    <property type="molecule type" value="Genomic_DNA"/>
</dbReference>
<dbReference type="OrthoDB" id="9802051at2"/>
<protein>
    <submittedName>
        <fullName evidence="5">ParB/RepB/Spo0J family partition protein</fullName>
    </submittedName>
</protein>
<dbReference type="GO" id="GO:0045881">
    <property type="term" value="P:positive regulation of sporulation resulting in formation of a cellular spore"/>
    <property type="evidence" value="ECO:0007669"/>
    <property type="project" value="TreeGrafter"/>
</dbReference>
<dbReference type="RefSeq" id="WP_139450524.1">
    <property type="nucleotide sequence ID" value="NZ_VDMB01000024.1"/>
</dbReference>
<dbReference type="NCBIfam" id="TIGR00180">
    <property type="entry name" value="parB_part"/>
    <property type="match status" value="1"/>
</dbReference>
<dbReference type="SMART" id="SM00470">
    <property type="entry name" value="ParB"/>
    <property type="match status" value="1"/>
</dbReference>
<dbReference type="Pfam" id="PF23552">
    <property type="entry name" value="ParB_C"/>
    <property type="match status" value="1"/>
</dbReference>
<dbReference type="SUPFAM" id="SSF109709">
    <property type="entry name" value="KorB DNA-binding domain-like"/>
    <property type="match status" value="1"/>
</dbReference>
<dbReference type="PANTHER" id="PTHR33375:SF1">
    <property type="entry name" value="CHROMOSOME-PARTITIONING PROTEIN PARB-RELATED"/>
    <property type="match status" value="1"/>
</dbReference>
<evidence type="ECO:0000313" key="6">
    <source>
        <dbReference type="Proteomes" id="UP000321899"/>
    </source>
</evidence>
<dbReference type="InterPro" id="IPR041468">
    <property type="entry name" value="HTH_ParB/Spo0J"/>
</dbReference>
<dbReference type="GO" id="GO:0007059">
    <property type="term" value="P:chromosome segregation"/>
    <property type="evidence" value="ECO:0007669"/>
    <property type="project" value="UniProtKB-KW"/>
</dbReference>
<evidence type="ECO:0000256" key="3">
    <source>
        <dbReference type="ARBA" id="ARBA00023125"/>
    </source>
</evidence>
<evidence type="ECO:0000259" key="4">
    <source>
        <dbReference type="SMART" id="SM00470"/>
    </source>
</evidence>
<feature type="domain" description="ParB-like N-terminal" evidence="4">
    <location>
        <begin position="39"/>
        <end position="128"/>
    </location>
</feature>
<dbReference type="CDD" id="cd16393">
    <property type="entry name" value="SPO0J_N"/>
    <property type="match status" value="1"/>
</dbReference>
<proteinExistence type="inferred from homology"/>
<evidence type="ECO:0000256" key="1">
    <source>
        <dbReference type="ARBA" id="ARBA00006295"/>
    </source>
</evidence>
<dbReference type="Gene3D" id="1.10.10.2830">
    <property type="match status" value="1"/>
</dbReference>
<keyword evidence="3" id="KW-0238">DNA-binding</keyword>